<dbReference type="InterPro" id="IPR036163">
    <property type="entry name" value="HMA_dom_sf"/>
</dbReference>
<dbReference type="RefSeq" id="WP_041772807.1">
    <property type="nucleotide sequence ID" value="NZ_CAXYQR010000021.1"/>
</dbReference>
<dbReference type="PROSITE" id="PS01047">
    <property type="entry name" value="HMA_1"/>
    <property type="match status" value="1"/>
</dbReference>
<dbReference type="GeneID" id="300080159"/>
<feature type="domain" description="HMA" evidence="2">
    <location>
        <begin position="1"/>
        <end position="63"/>
    </location>
</feature>
<dbReference type="SUPFAM" id="SSF55008">
    <property type="entry name" value="HMA, heavy metal-associated domain"/>
    <property type="match status" value="1"/>
</dbReference>
<accession>A0ABY5A9U6</accession>
<gene>
    <name evidence="3" type="ORF">L1F06_004240</name>
</gene>
<dbReference type="Proteomes" id="UP001054897">
    <property type="component" value="Chromosome"/>
</dbReference>
<dbReference type="PROSITE" id="PS50846">
    <property type="entry name" value="HMA_2"/>
    <property type="match status" value="1"/>
</dbReference>
<keyword evidence="1" id="KW-0479">Metal-binding</keyword>
<proteinExistence type="predicted"/>
<evidence type="ECO:0000259" key="2">
    <source>
        <dbReference type="PROSITE" id="PS50846"/>
    </source>
</evidence>
<dbReference type="EMBL" id="CP099397">
    <property type="protein sequence ID" value="USR40659.1"/>
    <property type="molecule type" value="Genomic_DNA"/>
</dbReference>
<dbReference type="Gene3D" id="3.30.70.100">
    <property type="match status" value="1"/>
</dbReference>
<protein>
    <submittedName>
        <fullName evidence="3">Cation transporter</fullName>
    </submittedName>
</protein>
<name>A0ABY5A9U6_9GAMM</name>
<evidence type="ECO:0000313" key="3">
    <source>
        <dbReference type="EMBL" id="USR40659.1"/>
    </source>
</evidence>
<dbReference type="InterPro" id="IPR006121">
    <property type="entry name" value="HMA_dom"/>
</dbReference>
<dbReference type="CDD" id="cd00371">
    <property type="entry name" value="HMA"/>
    <property type="match status" value="1"/>
</dbReference>
<keyword evidence="4" id="KW-1185">Reference proteome</keyword>
<reference evidence="3" key="1">
    <citation type="submission" date="2022-06" db="EMBL/GenBank/DDBJ databases">
        <title>Complete genome of Pseudomonas hydrolytica DSWY01T.</title>
        <authorList>
            <person name="Jung J."/>
            <person name="Jeon C.O."/>
        </authorList>
    </citation>
    <scope>NUCLEOTIDE SEQUENCE</scope>
    <source>
        <strain evidence="3">DSWY01</strain>
    </source>
</reference>
<evidence type="ECO:0000256" key="1">
    <source>
        <dbReference type="ARBA" id="ARBA00022723"/>
    </source>
</evidence>
<sequence length="65" mass="6916">MQIFKVSGMSCGHCVRAIGEAIRALDAAAEVQVELASGEVRVASRLSQEQLLAAIREEGYEAQPA</sequence>
<evidence type="ECO:0000313" key="4">
    <source>
        <dbReference type="Proteomes" id="UP001054897"/>
    </source>
</evidence>
<organism evidence="3 4">
    <name type="scientific">Ectopseudomonas hydrolytica</name>
    <dbReference type="NCBI Taxonomy" id="2493633"/>
    <lineage>
        <taxon>Bacteria</taxon>
        <taxon>Pseudomonadati</taxon>
        <taxon>Pseudomonadota</taxon>
        <taxon>Gammaproteobacteria</taxon>
        <taxon>Pseudomonadales</taxon>
        <taxon>Pseudomonadaceae</taxon>
        <taxon>Ectopseudomonas</taxon>
    </lineage>
</organism>
<dbReference type="InterPro" id="IPR017969">
    <property type="entry name" value="Heavy-metal-associated_CS"/>
</dbReference>
<dbReference type="Pfam" id="PF00403">
    <property type="entry name" value="HMA"/>
    <property type="match status" value="1"/>
</dbReference>